<dbReference type="EMBL" id="PGOL01001896">
    <property type="protein sequence ID" value="PKI52787.1"/>
    <property type="molecule type" value="Genomic_DNA"/>
</dbReference>
<keyword evidence="2" id="KW-1185">Reference proteome</keyword>
<protein>
    <submittedName>
        <fullName evidence="1">Uncharacterized protein</fullName>
    </submittedName>
</protein>
<accession>A0A2I0J975</accession>
<proteinExistence type="predicted"/>
<evidence type="ECO:0000313" key="2">
    <source>
        <dbReference type="Proteomes" id="UP000233551"/>
    </source>
</evidence>
<sequence length="239" mass="26694">MVNFVCRYSIISVSDYTFPKKGQDTEYLSGSLPGRSTSSLAFSGFLHNPGRPRELVDIGYRLRWPVLSCFPFLKIIFQVKGKIVFSQFSDTPRVSLTKTLQYQDKNGLPVQMQTNALAKLGVSLPLDPGNLPALDLWVVNRQVVTPSHASPRKVNTKPSDSVACMRGPTRAHSGSYYVQNHRSWMVYVLLVAGGALKGHQNTSVICPRAWEVGEHVLWAAENELELVKYPPRAWCAVFL</sequence>
<dbReference type="Proteomes" id="UP000233551">
    <property type="component" value="Unassembled WGS sequence"/>
</dbReference>
<reference evidence="1 2" key="1">
    <citation type="submission" date="2017-11" db="EMBL/GenBank/DDBJ databases">
        <title>De-novo sequencing of pomegranate (Punica granatum L.) genome.</title>
        <authorList>
            <person name="Akparov Z."/>
            <person name="Amiraslanov A."/>
            <person name="Hajiyeva S."/>
            <person name="Abbasov M."/>
            <person name="Kaur K."/>
            <person name="Hamwieh A."/>
            <person name="Solovyev V."/>
            <person name="Salamov A."/>
            <person name="Braich B."/>
            <person name="Kosarev P."/>
            <person name="Mahmoud A."/>
            <person name="Hajiyev E."/>
            <person name="Babayeva S."/>
            <person name="Izzatullayeva V."/>
            <person name="Mammadov A."/>
            <person name="Mammadov A."/>
            <person name="Sharifova S."/>
            <person name="Ojaghi J."/>
            <person name="Eynullazada K."/>
            <person name="Bayramov B."/>
            <person name="Abdulazimova A."/>
            <person name="Shahmuradov I."/>
        </authorList>
    </citation>
    <scope>NUCLEOTIDE SEQUENCE [LARGE SCALE GENOMIC DNA]</scope>
    <source>
        <strain evidence="2">cv. AG2017</strain>
        <tissue evidence="1">Leaf</tissue>
    </source>
</reference>
<name>A0A2I0J975_PUNGR</name>
<gene>
    <name evidence="1" type="ORF">CRG98_026822</name>
</gene>
<evidence type="ECO:0000313" key="1">
    <source>
        <dbReference type="EMBL" id="PKI52787.1"/>
    </source>
</evidence>
<organism evidence="1 2">
    <name type="scientific">Punica granatum</name>
    <name type="common">Pomegranate</name>
    <dbReference type="NCBI Taxonomy" id="22663"/>
    <lineage>
        <taxon>Eukaryota</taxon>
        <taxon>Viridiplantae</taxon>
        <taxon>Streptophyta</taxon>
        <taxon>Embryophyta</taxon>
        <taxon>Tracheophyta</taxon>
        <taxon>Spermatophyta</taxon>
        <taxon>Magnoliopsida</taxon>
        <taxon>eudicotyledons</taxon>
        <taxon>Gunneridae</taxon>
        <taxon>Pentapetalae</taxon>
        <taxon>rosids</taxon>
        <taxon>malvids</taxon>
        <taxon>Myrtales</taxon>
        <taxon>Lythraceae</taxon>
        <taxon>Punica</taxon>
    </lineage>
</organism>
<dbReference type="AlphaFoldDB" id="A0A2I0J975"/>
<comment type="caution">
    <text evidence="1">The sequence shown here is derived from an EMBL/GenBank/DDBJ whole genome shotgun (WGS) entry which is preliminary data.</text>
</comment>